<dbReference type="RefSeq" id="WP_201008490.1">
    <property type="nucleotide sequence ID" value="NZ_BTCL01000039.1"/>
</dbReference>
<dbReference type="PANTHER" id="PTHR36503:SF2">
    <property type="entry name" value="BLR2408 PROTEIN"/>
    <property type="match status" value="1"/>
</dbReference>
<comment type="caution">
    <text evidence="2">The sequence shown here is derived from an EMBL/GenBank/DDBJ whole genome shotgun (WGS) entry which is preliminary data.</text>
</comment>
<dbReference type="PROSITE" id="PS51819">
    <property type="entry name" value="VOC"/>
    <property type="match status" value="1"/>
</dbReference>
<dbReference type="InterPro" id="IPR029068">
    <property type="entry name" value="Glyas_Bleomycin-R_OHBP_Dase"/>
</dbReference>
<sequence>MSQEIWINLPVKDVQKSTAFFNQIGFQATNVGSERAKLTIGQTTFLLFPDAALEKFSGAKVADTSQYAEVLFSLGANSREEVDEFIQKVEFAGGTIFGKPSESDGWMYGAGFADLDGHRWNLLYMDESKMPKGKV</sequence>
<evidence type="ECO:0000313" key="2">
    <source>
        <dbReference type="EMBL" id="GMK48904.1"/>
    </source>
</evidence>
<accession>A0ABQ6NWK3</accession>
<proteinExistence type="predicted"/>
<dbReference type="InterPro" id="IPR004360">
    <property type="entry name" value="Glyas_Fos-R_dOase_dom"/>
</dbReference>
<evidence type="ECO:0000313" key="3">
    <source>
        <dbReference type="Proteomes" id="UP001285921"/>
    </source>
</evidence>
<protein>
    <submittedName>
        <fullName evidence="2">Glyoxalase</fullName>
    </submittedName>
</protein>
<keyword evidence="3" id="KW-1185">Reference proteome</keyword>
<evidence type="ECO:0000259" key="1">
    <source>
        <dbReference type="PROSITE" id="PS51819"/>
    </source>
</evidence>
<dbReference type="InterPro" id="IPR037523">
    <property type="entry name" value="VOC_core"/>
</dbReference>
<dbReference type="EMBL" id="BTCL01000039">
    <property type="protein sequence ID" value="GMK48904.1"/>
    <property type="molecule type" value="Genomic_DNA"/>
</dbReference>
<name>A0ABQ6NWK3_9BACL</name>
<dbReference type="Gene3D" id="3.10.180.10">
    <property type="entry name" value="2,3-Dihydroxybiphenyl 1,2-Dioxygenase, domain 1"/>
    <property type="match status" value="1"/>
</dbReference>
<reference evidence="2 3" key="1">
    <citation type="submission" date="2023-05" db="EMBL/GenBank/DDBJ databases">
        <title>Draft genome of Paenibacillus sp. CCS26.</title>
        <authorList>
            <person name="Akita H."/>
            <person name="Shinto Y."/>
            <person name="Kimura Z."/>
        </authorList>
    </citation>
    <scope>NUCLEOTIDE SEQUENCE [LARGE SCALE GENOMIC DNA]</scope>
    <source>
        <strain evidence="2 3">CCS26</strain>
    </source>
</reference>
<organism evidence="2 3">
    <name type="scientific">Paenibacillus glycanilyticus</name>
    <dbReference type="NCBI Taxonomy" id="126569"/>
    <lineage>
        <taxon>Bacteria</taxon>
        <taxon>Bacillati</taxon>
        <taxon>Bacillota</taxon>
        <taxon>Bacilli</taxon>
        <taxon>Bacillales</taxon>
        <taxon>Paenibacillaceae</taxon>
        <taxon>Paenibacillus</taxon>
    </lineage>
</organism>
<feature type="domain" description="VOC" evidence="1">
    <location>
        <begin position="3"/>
        <end position="125"/>
    </location>
</feature>
<dbReference type="Proteomes" id="UP001285921">
    <property type="component" value="Unassembled WGS sequence"/>
</dbReference>
<dbReference type="Pfam" id="PF00903">
    <property type="entry name" value="Glyoxalase"/>
    <property type="match status" value="1"/>
</dbReference>
<gene>
    <name evidence="2" type="ORF">PghCCS26_60340</name>
</gene>
<dbReference type="PANTHER" id="PTHR36503">
    <property type="entry name" value="BLR2520 PROTEIN"/>
    <property type="match status" value="1"/>
</dbReference>
<dbReference type="SUPFAM" id="SSF54593">
    <property type="entry name" value="Glyoxalase/Bleomycin resistance protein/Dihydroxybiphenyl dioxygenase"/>
    <property type="match status" value="1"/>
</dbReference>